<dbReference type="InterPro" id="IPR011256">
    <property type="entry name" value="Reg_factor_effector_dom_sf"/>
</dbReference>
<comment type="caution">
    <text evidence="2">The sequence shown here is derived from an EMBL/GenBank/DDBJ whole genome shotgun (WGS) entry which is preliminary data.</text>
</comment>
<dbReference type="Pfam" id="PF14526">
    <property type="entry name" value="Cass2"/>
    <property type="match status" value="1"/>
</dbReference>
<evidence type="ECO:0000259" key="1">
    <source>
        <dbReference type="SMART" id="SM00871"/>
    </source>
</evidence>
<dbReference type="PATRIC" id="fig|1430899.3.peg.1942"/>
<gene>
    <name evidence="2" type="ORF">X560_1901</name>
</gene>
<name>A0A0J8G8A7_9LIST</name>
<reference evidence="2 3" key="1">
    <citation type="journal article" date="2015" name="Genome Biol. Evol.">
        <title>Comparative Genomics of Listeria Sensu Lato: Genus-Wide Differences in Evolutionary Dynamics and the Progressive Gain of Complex, Potentially Pathogenicity-Related Traits through Lateral Gene Transfer.</title>
        <authorList>
            <person name="Chiara M."/>
            <person name="Caruso M."/>
            <person name="D'Erchia A.M."/>
            <person name="Manzari C."/>
            <person name="Fraccalvieri R."/>
            <person name="Goffredo E."/>
            <person name="Latorre L."/>
            <person name="Miccolupo A."/>
            <person name="Padalino I."/>
            <person name="Santagada G."/>
            <person name="Chiocco D."/>
            <person name="Pesole G."/>
            <person name="Horner D.S."/>
            <person name="Parisi A."/>
        </authorList>
    </citation>
    <scope>NUCLEOTIDE SEQUENCE [LARGE SCALE GENOMIC DNA]</scope>
    <source>
        <strain evidence="2 3">1991</strain>
    </source>
</reference>
<dbReference type="AlphaFoldDB" id="A0A0J8G8A7"/>
<dbReference type="RefSeq" id="WP_059140124.1">
    <property type="nucleotide sequence ID" value="NZ_KQ130617.1"/>
</dbReference>
<dbReference type="SUPFAM" id="SSF55136">
    <property type="entry name" value="Probable bacterial effector-binding domain"/>
    <property type="match status" value="1"/>
</dbReference>
<dbReference type="InterPro" id="IPR010499">
    <property type="entry name" value="AraC_E-bd"/>
</dbReference>
<dbReference type="Proteomes" id="UP000052258">
    <property type="component" value="Unassembled WGS sequence"/>
</dbReference>
<dbReference type="EMBL" id="AZHO01000023">
    <property type="protein sequence ID" value="KMT58865.1"/>
    <property type="molecule type" value="Genomic_DNA"/>
</dbReference>
<evidence type="ECO:0000313" key="3">
    <source>
        <dbReference type="Proteomes" id="UP000052258"/>
    </source>
</evidence>
<dbReference type="Gene3D" id="3.20.80.10">
    <property type="entry name" value="Regulatory factor, effector binding domain"/>
    <property type="match status" value="1"/>
</dbReference>
<dbReference type="OrthoDB" id="2364201at2"/>
<dbReference type="InterPro" id="IPR029441">
    <property type="entry name" value="Cass2"/>
</dbReference>
<evidence type="ECO:0000313" key="2">
    <source>
        <dbReference type="EMBL" id="KMT58865.1"/>
    </source>
</evidence>
<keyword evidence="3" id="KW-1185">Reference proteome</keyword>
<proteinExistence type="predicted"/>
<organism evidence="2 3">
    <name type="scientific">Listeria fleischmannii 1991</name>
    <dbReference type="NCBI Taxonomy" id="1430899"/>
    <lineage>
        <taxon>Bacteria</taxon>
        <taxon>Bacillati</taxon>
        <taxon>Bacillota</taxon>
        <taxon>Bacilli</taxon>
        <taxon>Bacillales</taxon>
        <taxon>Listeriaceae</taxon>
        <taxon>Listeria</taxon>
    </lineage>
</organism>
<feature type="domain" description="AraC effector-binding" evidence="1">
    <location>
        <begin position="4"/>
        <end position="159"/>
    </location>
</feature>
<sequence>MSLQSARLEEHEDLFLIGLAWQGTFTEARKGNILNVIKKMRSFLGEEFTELYGISIHNIEEGFTHYSAVLADHKPKTLPDELEWLEIPAHTYFVGKHEGKTNVEATYKEVAAEIKRRHYEPYMTANFPVFDPLPFKMEVFDLKHDINEESEFEIRIPVIQTITD</sequence>
<accession>A0A0J8G8A7</accession>
<protein>
    <recommendedName>
        <fullName evidence="1">AraC effector-binding domain-containing protein</fullName>
    </recommendedName>
</protein>
<dbReference type="SMART" id="SM00871">
    <property type="entry name" value="AraC_E_bind"/>
    <property type="match status" value="1"/>
</dbReference>